<dbReference type="EMBL" id="BARW01011802">
    <property type="protein sequence ID" value="GAI76879.1"/>
    <property type="molecule type" value="Genomic_DNA"/>
</dbReference>
<dbReference type="AlphaFoldDB" id="X1TA35"/>
<organism evidence="1">
    <name type="scientific">marine sediment metagenome</name>
    <dbReference type="NCBI Taxonomy" id="412755"/>
    <lineage>
        <taxon>unclassified sequences</taxon>
        <taxon>metagenomes</taxon>
        <taxon>ecological metagenomes</taxon>
    </lineage>
</organism>
<gene>
    <name evidence="1" type="ORF">S12H4_22577</name>
</gene>
<comment type="caution">
    <text evidence="1">The sequence shown here is derived from an EMBL/GenBank/DDBJ whole genome shotgun (WGS) entry which is preliminary data.</text>
</comment>
<sequence>MTIEQMKTASKEFGEFETKLIQEFNIDFNSQIGKIMIDYAVRTKELDKILNELGTRDYCAKECRNGSIGCCSGHPYKSEVSRKTLMMQEIEALKNGWLDKDTKKNVCKYHTSSG</sequence>
<name>X1TA35_9ZZZZ</name>
<reference evidence="1" key="1">
    <citation type="journal article" date="2014" name="Front. Microbiol.">
        <title>High frequency of phylogenetically diverse reductive dehalogenase-homologous genes in deep subseafloor sedimentary metagenomes.</title>
        <authorList>
            <person name="Kawai M."/>
            <person name="Futagami T."/>
            <person name="Toyoda A."/>
            <person name="Takaki Y."/>
            <person name="Nishi S."/>
            <person name="Hori S."/>
            <person name="Arai W."/>
            <person name="Tsubouchi T."/>
            <person name="Morono Y."/>
            <person name="Uchiyama I."/>
            <person name="Ito T."/>
            <person name="Fujiyama A."/>
            <person name="Inagaki F."/>
            <person name="Takami H."/>
        </authorList>
    </citation>
    <scope>NUCLEOTIDE SEQUENCE</scope>
    <source>
        <strain evidence="1">Expedition CK06-06</strain>
    </source>
</reference>
<accession>X1TA35</accession>
<protein>
    <submittedName>
        <fullName evidence="1">Uncharacterized protein</fullName>
    </submittedName>
</protein>
<evidence type="ECO:0000313" key="1">
    <source>
        <dbReference type="EMBL" id="GAI76879.1"/>
    </source>
</evidence>
<proteinExistence type="predicted"/>